<evidence type="ECO:0000313" key="1">
    <source>
        <dbReference type="EMBL" id="EFK53928.1"/>
    </source>
</evidence>
<accession>D7WCP7</accession>
<comment type="caution">
    <text evidence="1">The sequence shown here is derived from an EMBL/GenBank/DDBJ whole genome shotgun (WGS) entry which is preliminary data.</text>
</comment>
<name>D7WCP7_9CORY</name>
<dbReference type="AlphaFoldDB" id="D7WCP7"/>
<proteinExistence type="predicted"/>
<gene>
    <name evidence="1" type="ORF">HMPREF0291_11585</name>
</gene>
<keyword evidence="2" id="KW-1185">Reference proteome</keyword>
<protein>
    <submittedName>
        <fullName evidence="1">Uncharacterized protein</fullName>
    </submittedName>
</protein>
<dbReference type="STRING" id="585529.HMPREF0291_11585"/>
<dbReference type="Proteomes" id="UP000004208">
    <property type="component" value="Unassembled WGS sequence"/>
</dbReference>
<sequence>MSRAPPVALCGRCATCTKLARCPNRRTDTQIILLEPVRATEDTYPWQKKRTAPVTRIRFYAGGVL</sequence>
<dbReference type="EMBL" id="ACLJ02000003">
    <property type="protein sequence ID" value="EFK53928.1"/>
    <property type="molecule type" value="Genomic_DNA"/>
</dbReference>
<dbReference type="HOGENOM" id="CLU_2842346_0_0_11"/>
<evidence type="ECO:0000313" key="2">
    <source>
        <dbReference type="Proteomes" id="UP000004208"/>
    </source>
</evidence>
<organism evidence="1 2">
    <name type="scientific">Corynebacterium genitalium ATCC 33030</name>
    <dbReference type="NCBI Taxonomy" id="585529"/>
    <lineage>
        <taxon>Bacteria</taxon>
        <taxon>Bacillati</taxon>
        <taxon>Actinomycetota</taxon>
        <taxon>Actinomycetes</taxon>
        <taxon>Mycobacteriales</taxon>
        <taxon>Corynebacteriaceae</taxon>
        <taxon>Corynebacterium</taxon>
    </lineage>
</organism>
<reference evidence="1" key="1">
    <citation type="submission" date="2010-06" db="EMBL/GenBank/DDBJ databases">
        <authorList>
            <person name="Muzny D."/>
            <person name="Qin X."/>
            <person name="Buhay C."/>
            <person name="Dugan-Rocha S."/>
            <person name="Ding Y."/>
            <person name="Chen G."/>
            <person name="Hawes A."/>
            <person name="Holder M."/>
            <person name="Jhangiani S."/>
            <person name="Johnson A."/>
            <person name="Khan Z."/>
            <person name="Li Z."/>
            <person name="Liu W."/>
            <person name="Liu X."/>
            <person name="Perez L."/>
            <person name="Shen H."/>
            <person name="Wang Q."/>
            <person name="Watt J."/>
            <person name="Xi L."/>
            <person name="Xin Y."/>
            <person name="Zhou J."/>
            <person name="Deng J."/>
            <person name="Jiang H."/>
            <person name="Liu Y."/>
            <person name="Qu J."/>
            <person name="Song X.-Z."/>
            <person name="Zhang L."/>
            <person name="Villasana D."/>
            <person name="Johnson A."/>
            <person name="Liu J."/>
            <person name="Liyanage D."/>
            <person name="Lorensuhewa L."/>
            <person name="Robinson T."/>
            <person name="Song A."/>
            <person name="Song B.-B."/>
            <person name="Dinh H."/>
            <person name="Thornton R."/>
            <person name="Coyle M."/>
            <person name="Francisco L."/>
            <person name="Jackson L."/>
            <person name="Javaid M."/>
            <person name="Korchina V."/>
            <person name="Kovar C."/>
            <person name="Mata R."/>
            <person name="Mathew T."/>
            <person name="Ngo R."/>
            <person name="Nguyen L."/>
            <person name="Nguyen N."/>
            <person name="Okwuonu G."/>
            <person name="Ongeri F."/>
            <person name="Pham C."/>
            <person name="Simmons D."/>
            <person name="Wilczek-Boney K."/>
            <person name="Hale W."/>
            <person name="Jakkamsetti A."/>
            <person name="Pham P."/>
            <person name="Ruth R."/>
            <person name="San Lucas F."/>
            <person name="Warren J."/>
            <person name="Zhang J."/>
            <person name="Zhao Z."/>
            <person name="Zhou C."/>
            <person name="Zhu D."/>
            <person name="Lee S."/>
            <person name="Bess C."/>
            <person name="Blankenburg K."/>
            <person name="Forbes L."/>
            <person name="Fu Q."/>
            <person name="Gubbala S."/>
            <person name="Hirani K."/>
            <person name="Jayaseelan J.C."/>
            <person name="Lara F."/>
            <person name="Munidasa M."/>
            <person name="Palculict T."/>
            <person name="Patil S."/>
            <person name="Pu L.-L."/>
            <person name="Saada N."/>
            <person name="Tang L."/>
            <person name="Weissenberger G."/>
            <person name="Zhu Y."/>
            <person name="Hemphill L."/>
            <person name="Shang Y."/>
            <person name="Youmans B."/>
            <person name="Ayvaz T."/>
            <person name="Ross M."/>
            <person name="Santibanez J."/>
            <person name="Aqrawi P."/>
            <person name="Gross S."/>
            <person name="Joshi V."/>
            <person name="Fowler G."/>
            <person name="Nazareth L."/>
            <person name="Reid J."/>
            <person name="Worley K."/>
            <person name="Petrosino J."/>
            <person name="Highlander S."/>
            <person name="Gibbs R."/>
        </authorList>
    </citation>
    <scope>NUCLEOTIDE SEQUENCE [LARGE SCALE GENOMIC DNA]</scope>
    <source>
        <strain evidence="1">ATCC 33030</strain>
    </source>
</reference>